<sequence length="164" mass="17084">MRDGVSGGVNTTKIGCGQWLVYDGSNEFVCYVDDASGCNANELTPSSLYIGASYRTCPASTASLPTLADLLSSTSAVMMFFSAVQTSRLTGLPGNKVTAFAPINSAMAAIPLDQLTDPAYMRLLVLNSLVLGAMSVETLSEAGSVQTAAGSRYNARNATFENGM</sequence>
<proteinExistence type="predicted"/>
<evidence type="ECO:0000259" key="1">
    <source>
        <dbReference type="PROSITE" id="PS50213"/>
    </source>
</evidence>
<dbReference type="SUPFAM" id="SSF82153">
    <property type="entry name" value="FAS1 domain"/>
    <property type="match status" value="1"/>
</dbReference>
<comment type="caution">
    <text evidence="2">The sequence shown here is derived from an EMBL/GenBank/DDBJ whole genome shotgun (WGS) entry which is preliminary data.</text>
</comment>
<gene>
    <name evidence="2" type="ORF">QBZ16_001683</name>
</gene>
<reference evidence="2" key="1">
    <citation type="submission" date="2021-01" db="EMBL/GenBank/DDBJ databases">
        <authorList>
            <person name="Eckstrom K.M.E."/>
        </authorList>
    </citation>
    <scope>NUCLEOTIDE SEQUENCE</scope>
    <source>
        <strain evidence="2">UVCC 0001</strain>
    </source>
</reference>
<dbReference type="EMBL" id="JASFZW010000014">
    <property type="protein sequence ID" value="KAK2075575.1"/>
    <property type="molecule type" value="Genomic_DNA"/>
</dbReference>
<dbReference type="Pfam" id="PF02469">
    <property type="entry name" value="Fasciclin"/>
    <property type="match status" value="1"/>
</dbReference>
<organism evidence="2 3">
    <name type="scientific">Prototheca wickerhamii</name>
    <dbReference type="NCBI Taxonomy" id="3111"/>
    <lineage>
        <taxon>Eukaryota</taxon>
        <taxon>Viridiplantae</taxon>
        <taxon>Chlorophyta</taxon>
        <taxon>core chlorophytes</taxon>
        <taxon>Trebouxiophyceae</taxon>
        <taxon>Chlorellales</taxon>
        <taxon>Chlorellaceae</taxon>
        <taxon>Prototheca</taxon>
    </lineage>
</organism>
<dbReference type="InterPro" id="IPR000782">
    <property type="entry name" value="FAS1_domain"/>
</dbReference>
<dbReference type="Proteomes" id="UP001255856">
    <property type="component" value="Unassembled WGS sequence"/>
</dbReference>
<dbReference type="PROSITE" id="PS50213">
    <property type="entry name" value="FAS1"/>
    <property type="match status" value="1"/>
</dbReference>
<dbReference type="AlphaFoldDB" id="A0AAD9IFA4"/>
<protein>
    <recommendedName>
        <fullName evidence="1">FAS1 domain-containing protein</fullName>
    </recommendedName>
</protein>
<evidence type="ECO:0000313" key="2">
    <source>
        <dbReference type="EMBL" id="KAK2075575.1"/>
    </source>
</evidence>
<feature type="domain" description="FAS1" evidence="1">
    <location>
        <begin position="64"/>
        <end position="164"/>
    </location>
</feature>
<evidence type="ECO:0000313" key="3">
    <source>
        <dbReference type="Proteomes" id="UP001255856"/>
    </source>
</evidence>
<accession>A0AAD9IFA4</accession>
<dbReference type="Gene3D" id="2.30.180.10">
    <property type="entry name" value="FAS1 domain"/>
    <property type="match status" value="1"/>
</dbReference>
<keyword evidence="3" id="KW-1185">Reference proteome</keyword>
<name>A0AAD9IFA4_PROWI</name>
<dbReference type="InterPro" id="IPR036378">
    <property type="entry name" value="FAS1_dom_sf"/>
</dbReference>